<dbReference type="InterPro" id="IPR023753">
    <property type="entry name" value="FAD/NAD-binding_dom"/>
</dbReference>
<proteinExistence type="inferred from homology"/>
<evidence type="ECO:0000256" key="3">
    <source>
        <dbReference type="ARBA" id="ARBA00022630"/>
    </source>
</evidence>
<feature type="domain" description="FAD/NAD(P)-binding" evidence="5">
    <location>
        <begin position="6"/>
        <end position="289"/>
    </location>
</feature>
<dbReference type="PANTHER" id="PTHR43429">
    <property type="entry name" value="PYRIDINE NUCLEOTIDE-DISULFIDE OXIDOREDUCTASE DOMAIN-CONTAINING"/>
    <property type="match status" value="1"/>
</dbReference>
<evidence type="ECO:0000256" key="1">
    <source>
        <dbReference type="ARBA" id="ARBA00001974"/>
    </source>
</evidence>
<keyword evidence="4" id="KW-0274">FAD</keyword>
<evidence type="ECO:0000313" key="6">
    <source>
        <dbReference type="EMBL" id="SMD37844.1"/>
    </source>
</evidence>
<sequence>MQEQKHVVIIGNGVAGITAARHIRKKSNCEITIISGETDYFFSRTALMYVYMGHMEFEHTQPYENWFWVKNKINLIKGWVKSIDFESKKLTIKDQASVVYDTLIIATGSISNKFGWPGQEAVGVSGLYSKQDLDYISEQTRSIKRAVIVGGGLIGIELAEMLHSRKIQVTFLVRETSFWNLVLPKEESEMINQEIRDHQIDLRLETELKNIITDTNNCVTGIVTNKGEEIDCQFVGLTVGVSPNVKWLEDSGLVIRKGVCVNEFLETNIPDVYAIGDCAEHQNPPAGRRPVEQVWYTGRMMGETVARTITGDKTAYSPGIWFNSAKFFNIEYQTYGQVKPQLETGQEQFLWQSEDSKKSLRIVFNEKYMTVVGVNVMGMRMRHEVWDGWIANGCKMNFVLANLEQANFDPEFYKTHEYSIREKFNQEFDYMPIENGKPSLIKRFFA</sequence>
<comment type="cofactor">
    <cofactor evidence="1">
        <name>FAD</name>
        <dbReference type="ChEBI" id="CHEBI:57692"/>
    </cofactor>
</comment>
<dbReference type="SUPFAM" id="SSF51905">
    <property type="entry name" value="FAD/NAD(P)-binding domain"/>
    <property type="match status" value="1"/>
</dbReference>
<protein>
    <submittedName>
        <fullName evidence="6">Pyridine nucleotide-disulphide oxidoreductase</fullName>
    </submittedName>
</protein>
<accession>A0A1W2GMQ5</accession>
<dbReference type="InterPro" id="IPR036188">
    <property type="entry name" value="FAD/NAD-bd_sf"/>
</dbReference>
<dbReference type="RefSeq" id="WP_084374123.1">
    <property type="nucleotide sequence ID" value="NZ_FWYF01000004.1"/>
</dbReference>
<dbReference type="PANTHER" id="PTHR43429:SF3">
    <property type="entry name" value="NITRITE REDUCTASE [NAD(P)H]"/>
    <property type="match status" value="1"/>
</dbReference>
<reference evidence="6 7" key="1">
    <citation type="submission" date="2017-04" db="EMBL/GenBank/DDBJ databases">
        <authorList>
            <person name="Afonso C.L."/>
            <person name="Miller P.J."/>
            <person name="Scott M.A."/>
            <person name="Spackman E."/>
            <person name="Goraichik I."/>
            <person name="Dimitrov K.M."/>
            <person name="Suarez D.L."/>
            <person name="Swayne D.E."/>
        </authorList>
    </citation>
    <scope>NUCLEOTIDE SEQUENCE [LARGE SCALE GENOMIC DNA]</scope>
    <source>
        <strain evidence="6 7">DSM 26133</strain>
    </source>
</reference>
<evidence type="ECO:0000259" key="5">
    <source>
        <dbReference type="Pfam" id="PF07992"/>
    </source>
</evidence>
<evidence type="ECO:0000256" key="4">
    <source>
        <dbReference type="ARBA" id="ARBA00022827"/>
    </source>
</evidence>
<dbReference type="PRINTS" id="PR00411">
    <property type="entry name" value="PNDRDTASEI"/>
</dbReference>
<dbReference type="Proteomes" id="UP000192472">
    <property type="component" value="Unassembled WGS sequence"/>
</dbReference>
<dbReference type="Pfam" id="PF07992">
    <property type="entry name" value="Pyr_redox_2"/>
    <property type="match status" value="1"/>
</dbReference>
<comment type="similarity">
    <text evidence="2">Belongs to the FAD-dependent oxidoreductase family.</text>
</comment>
<keyword evidence="3" id="KW-0285">Flavoprotein</keyword>
<dbReference type="EMBL" id="FWYF01000004">
    <property type="protein sequence ID" value="SMD37844.1"/>
    <property type="molecule type" value="Genomic_DNA"/>
</dbReference>
<dbReference type="OrthoDB" id="9792592at2"/>
<dbReference type="Gene3D" id="3.50.50.60">
    <property type="entry name" value="FAD/NAD(P)-binding domain"/>
    <property type="match status" value="2"/>
</dbReference>
<evidence type="ECO:0000256" key="2">
    <source>
        <dbReference type="ARBA" id="ARBA00006442"/>
    </source>
</evidence>
<dbReference type="STRING" id="692418.SAMN04488029_3483"/>
<organism evidence="6 7">
    <name type="scientific">Reichenbachiella faecimaris</name>
    <dbReference type="NCBI Taxonomy" id="692418"/>
    <lineage>
        <taxon>Bacteria</taxon>
        <taxon>Pseudomonadati</taxon>
        <taxon>Bacteroidota</taxon>
        <taxon>Cytophagia</taxon>
        <taxon>Cytophagales</taxon>
        <taxon>Reichenbachiellaceae</taxon>
        <taxon>Reichenbachiella</taxon>
    </lineage>
</organism>
<dbReference type="PRINTS" id="PR00368">
    <property type="entry name" value="FADPNR"/>
</dbReference>
<keyword evidence="7" id="KW-1185">Reference proteome</keyword>
<dbReference type="GO" id="GO:0016491">
    <property type="term" value="F:oxidoreductase activity"/>
    <property type="evidence" value="ECO:0007669"/>
    <property type="project" value="InterPro"/>
</dbReference>
<dbReference type="InterPro" id="IPR050260">
    <property type="entry name" value="FAD-bd_OxRdtase"/>
</dbReference>
<gene>
    <name evidence="6" type="ORF">SAMN04488029_3483</name>
</gene>
<evidence type="ECO:0000313" key="7">
    <source>
        <dbReference type="Proteomes" id="UP000192472"/>
    </source>
</evidence>
<name>A0A1W2GMQ5_REIFA</name>
<dbReference type="AlphaFoldDB" id="A0A1W2GMQ5"/>